<feature type="transmembrane region" description="Helical" evidence="6">
    <location>
        <begin position="1184"/>
        <end position="1207"/>
    </location>
</feature>
<keyword evidence="5" id="KW-0175">Coiled coil</keyword>
<dbReference type="GO" id="GO:0016020">
    <property type="term" value="C:membrane"/>
    <property type="evidence" value="ECO:0007669"/>
    <property type="project" value="UniProtKB-SubCell"/>
</dbReference>
<dbReference type="InterPro" id="IPR002110">
    <property type="entry name" value="Ankyrin_rpt"/>
</dbReference>
<gene>
    <name evidence="7" type="ORF">TsFJ059_009860</name>
</gene>
<evidence type="ECO:0008006" key="9">
    <source>
        <dbReference type="Google" id="ProtNLM"/>
    </source>
</evidence>
<comment type="subcellular location">
    <subcellularLocation>
        <location evidence="1">Membrane</location>
        <topology evidence="1">Multi-pass membrane protein</topology>
    </subcellularLocation>
</comment>
<dbReference type="Proteomes" id="UP000826573">
    <property type="component" value="Unassembled WGS sequence"/>
</dbReference>
<name>A0A9P8HKK8_9HYPO</name>
<evidence type="ECO:0000256" key="4">
    <source>
        <dbReference type="ARBA" id="ARBA00023136"/>
    </source>
</evidence>
<keyword evidence="8" id="KW-1185">Reference proteome</keyword>
<dbReference type="InterPro" id="IPR002523">
    <property type="entry name" value="MgTranspt_CorA/ZnTranspt_ZntB"/>
</dbReference>
<keyword evidence="2 6" id="KW-0812">Transmembrane</keyword>
<evidence type="ECO:0000256" key="1">
    <source>
        <dbReference type="ARBA" id="ARBA00004141"/>
    </source>
</evidence>
<dbReference type="AlphaFoldDB" id="A0A9P8HKK8"/>
<dbReference type="SUPFAM" id="SSF48403">
    <property type="entry name" value="Ankyrin repeat"/>
    <property type="match status" value="1"/>
</dbReference>
<organism evidence="7 8">
    <name type="scientific">Trichoderma semiorbis</name>
    <dbReference type="NCBI Taxonomy" id="1491008"/>
    <lineage>
        <taxon>Eukaryota</taxon>
        <taxon>Fungi</taxon>
        <taxon>Dikarya</taxon>
        <taxon>Ascomycota</taxon>
        <taxon>Pezizomycotina</taxon>
        <taxon>Sordariomycetes</taxon>
        <taxon>Hypocreomycetidae</taxon>
        <taxon>Hypocreales</taxon>
        <taxon>Hypocreaceae</taxon>
        <taxon>Trichoderma</taxon>
    </lineage>
</organism>
<accession>A0A9P8HKK8</accession>
<proteinExistence type="predicted"/>
<dbReference type="InterPro" id="IPR050829">
    <property type="entry name" value="CorA_MIT"/>
</dbReference>
<keyword evidence="3 6" id="KW-1133">Transmembrane helix</keyword>
<dbReference type="GO" id="GO:0046873">
    <property type="term" value="F:metal ion transmembrane transporter activity"/>
    <property type="evidence" value="ECO:0007669"/>
    <property type="project" value="InterPro"/>
</dbReference>
<feature type="transmembrane region" description="Helical" evidence="6">
    <location>
        <begin position="1150"/>
        <end position="1172"/>
    </location>
</feature>
<evidence type="ECO:0000256" key="3">
    <source>
        <dbReference type="ARBA" id="ARBA00022989"/>
    </source>
</evidence>
<dbReference type="PANTHER" id="PTHR47685:SF1">
    <property type="entry name" value="MAGNESIUM TRANSPORT PROTEIN CORA"/>
    <property type="match status" value="1"/>
</dbReference>
<keyword evidence="4 6" id="KW-0472">Membrane</keyword>
<dbReference type="Pfam" id="PF12796">
    <property type="entry name" value="Ank_2"/>
    <property type="match status" value="1"/>
</dbReference>
<evidence type="ECO:0000313" key="7">
    <source>
        <dbReference type="EMBL" id="KAH0526557.1"/>
    </source>
</evidence>
<protein>
    <recommendedName>
        <fullName evidence="9">Ankyrin repeat protein</fullName>
    </recommendedName>
</protein>
<dbReference type="PANTHER" id="PTHR47685">
    <property type="entry name" value="MAGNESIUM TRANSPORT PROTEIN CORA"/>
    <property type="match status" value="1"/>
</dbReference>
<dbReference type="Pfam" id="PF01544">
    <property type="entry name" value="CorA"/>
    <property type="match status" value="1"/>
</dbReference>
<dbReference type="EMBL" id="JAIMJC010000004">
    <property type="protein sequence ID" value="KAH0526557.1"/>
    <property type="molecule type" value="Genomic_DNA"/>
</dbReference>
<reference evidence="7 8" key="1">
    <citation type="submission" date="2021-08" db="EMBL/GenBank/DDBJ databases">
        <title>The highly contiguous genome resource for Trichoderma semiorbis FJ059, a fungal antagonistic to plant pathogens.</title>
        <authorList>
            <person name="Liu T."/>
        </authorList>
    </citation>
    <scope>NUCLEOTIDE SEQUENCE [LARGE SCALE GENOMIC DNA]</scope>
    <source>
        <strain evidence="7 8">FJ059</strain>
    </source>
</reference>
<evidence type="ECO:0000256" key="2">
    <source>
        <dbReference type="ARBA" id="ARBA00022692"/>
    </source>
</evidence>
<evidence type="ECO:0000256" key="6">
    <source>
        <dbReference type="SAM" id="Phobius"/>
    </source>
</evidence>
<comment type="caution">
    <text evidence="7">The sequence shown here is derived from an EMBL/GenBank/DDBJ whole genome shotgun (WGS) entry which is preliminary data.</text>
</comment>
<dbReference type="InterPro" id="IPR045863">
    <property type="entry name" value="CorA_TM1_TM2"/>
</dbReference>
<dbReference type="Gene3D" id="1.20.58.340">
    <property type="entry name" value="Magnesium transport protein CorA, transmembrane region"/>
    <property type="match status" value="1"/>
</dbReference>
<sequence>MQIRSPQHLTNNIDIVDTAASVAHSENHVHGALVSIDLNCPTDLFSGRKNLVAKFSLSFTRQIEDRFHKPIAIQQAEVGYYTVDNDIKKLLNGPNLHDLEIKPETFADGKANIEIPQPKNYKSDDSINIRIVVLLKAYPSNLEVFASMASLSTANEKSRPSRAFTSVTFPHITPSPNETRLQRLLCWTAALGHESLFAAYLDQDPSILYMEDEFGMTPFSCVAFAGQTSVIRRALHQRDSTKAREKATQGPSPLEAAALRGDVKIFISFFKLLKYFETLRDEIFDLDKIPPLEKLPALEEKDIEDEIKRAVDNSQTAIIEKLIQLRINDEADKEEWLDRQMVKAAEAGALSLVQVLKSSGANINSEVNMVVNGEVGHKTTPLMSAIHNNRAKVAEFLIIHGAGNEDALRTAVRNKQHSIIRALLQAGILVKADFKMELLNLATGQKDSTTLMLLELEKGTGKLATSADLDPVVDEHFEATVVTFQEEEITEFEELSVAKLMLKSNAAFSLNNKGNKFKWFHLPANNMKWVEALFGKIYHEDPSLAYKVLEPKRWVKRQHEGERGSPHARFMMPACHDFSEAFKDKKSEKFGSLKRDKHVFLFMPYLHWDEEDIMQKRSKYLAEASSGGKTFYRRVWNETSEPPERIEKEKMLLGEYLLSERDCDPNFRHVLHIRRTLDQYLYHNLKDTIIRDADQTVHRYQKKLNNQKKQKKLNKDKVSEDEDPFTAIMVDQLWLWILVDELGKAKAIVTCFPSRDWSDVGVKASAPAQIKSMLDRRRTTDVLQSTRSYIQQRPDAVKTPYDLAGVIASRCSRALLDHSTDMLNFAEVYENSISDIMNEETLLFNRFNNLMQTRTKILDKFEEITKRDKGSEKDDSYQSSADMIVDNIQWLLQQDPIPKHSVGLCDKYRKDTLESEIPNIDDINNLKTRDGEENQEENLRKLLEKFGRFYVLDITREITLLSQIKDIQDELEMMKKVFREQNEVLKAMDRIIRTMEQRDSDSKDNMKPTTLDAQLHYRGVSRSRKMKEHDPDEIPDRFSDYDYSSSIDTLPMIARTPASGSEFQKHSYSSQSIIWGLGHQEHNLPLRTVSRHSNQIKQMLKRAKTTNDALSSLVDLKQKQNNIIDTRTARIQAEQSHLMTLEAEKQSKTLMVFTVVTIVFLPLSFIAAFFAIPTKEVDGNKLSLGFVSSITFPASTGISILIIIIGVSASRWPLGKVTQRLLAKFRRSGRSASDSRQNDEGKTLPYYS</sequence>
<feature type="coiled-coil region" evidence="5">
    <location>
        <begin position="690"/>
        <end position="721"/>
    </location>
</feature>
<dbReference type="Gene3D" id="1.25.40.20">
    <property type="entry name" value="Ankyrin repeat-containing domain"/>
    <property type="match status" value="2"/>
</dbReference>
<dbReference type="SUPFAM" id="SSF144083">
    <property type="entry name" value="Magnesium transport protein CorA, transmembrane region"/>
    <property type="match status" value="1"/>
</dbReference>
<evidence type="ECO:0000313" key="8">
    <source>
        <dbReference type="Proteomes" id="UP000826573"/>
    </source>
</evidence>
<dbReference type="InterPro" id="IPR036770">
    <property type="entry name" value="Ankyrin_rpt-contain_sf"/>
</dbReference>
<evidence type="ECO:0000256" key="5">
    <source>
        <dbReference type="SAM" id="Coils"/>
    </source>
</evidence>